<dbReference type="AlphaFoldDB" id="A0A8S4MXR3"/>
<name>A0A8S4MXR3_OWEFU</name>
<dbReference type="Proteomes" id="UP000749559">
    <property type="component" value="Unassembled WGS sequence"/>
</dbReference>
<sequence>GSTSDQKCPTPGCDGSGHITGNYSSHRSLSGCPRINKPKKLLGKDGEPPEPLRCPVPGCEGIGHVTGKYLSHRSASGCPIANKHKMVRATSMTNLSSDFSNENVSIILNRPIKFDGLVCPTPGCDGSGHTSGSYPSHRSLSCCPKASEAFMKASTKLQEGELDLEHDLPDASAFKNDEDLKVLDSEIERLRRENNNMESQLLKLRTDITWMENEYSSHKMANQKLFEQNNDLDSHAKYMRTSLIQSLQGVRLPEFNIPLSEANFDNYLAQLKRFCLDVYHRPQNNNMYGAVKQAIADIKVV</sequence>
<dbReference type="SUPFAM" id="SSF103637">
    <property type="entry name" value="CCHHC domain"/>
    <property type="match status" value="3"/>
</dbReference>
<evidence type="ECO:0000256" key="10">
    <source>
        <dbReference type="SAM" id="Coils"/>
    </source>
</evidence>
<evidence type="ECO:0000313" key="12">
    <source>
        <dbReference type="Proteomes" id="UP000749559"/>
    </source>
</evidence>
<feature type="non-terminal residue" evidence="11">
    <location>
        <position position="1"/>
    </location>
</feature>
<dbReference type="GO" id="GO:0008270">
    <property type="term" value="F:zinc ion binding"/>
    <property type="evidence" value="ECO:0007669"/>
    <property type="project" value="UniProtKB-KW"/>
</dbReference>
<dbReference type="Pfam" id="PF01530">
    <property type="entry name" value="zf-C2HC"/>
    <property type="match status" value="3"/>
</dbReference>
<dbReference type="Gene3D" id="4.10.320.30">
    <property type="match status" value="3"/>
</dbReference>
<keyword evidence="8" id="KW-0804">Transcription</keyword>
<evidence type="ECO:0000256" key="2">
    <source>
        <dbReference type="ARBA" id="ARBA00010194"/>
    </source>
</evidence>
<evidence type="ECO:0000256" key="4">
    <source>
        <dbReference type="ARBA" id="ARBA00022737"/>
    </source>
</evidence>
<dbReference type="InterPro" id="IPR036060">
    <property type="entry name" value="Znf_C2H2C_sf"/>
</dbReference>
<keyword evidence="9" id="KW-0539">Nucleus</keyword>
<dbReference type="GO" id="GO:0005634">
    <property type="term" value="C:nucleus"/>
    <property type="evidence" value="ECO:0007669"/>
    <property type="project" value="UniProtKB-SubCell"/>
</dbReference>
<comment type="subcellular location">
    <subcellularLocation>
        <location evidence="1">Nucleus</location>
    </subcellularLocation>
</comment>
<dbReference type="FunFam" id="4.10.320.30:FF:000001">
    <property type="entry name" value="Myelin transcription factor 1-like, a"/>
    <property type="match status" value="3"/>
</dbReference>
<keyword evidence="6" id="KW-0862">Zinc</keyword>
<dbReference type="GO" id="GO:0000981">
    <property type="term" value="F:DNA-binding transcription factor activity, RNA polymerase II-specific"/>
    <property type="evidence" value="ECO:0007669"/>
    <property type="project" value="TreeGrafter"/>
</dbReference>
<dbReference type="PANTHER" id="PTHR10816:SF15">
    <property type="entry name" value="MYELIN TRANSCRIPTION FACTOR 1-LIKE PROTEIN"/>
    <property type="match status" value="1"/>
</dbReference>
<proteinExistence type="inferred from homology"/>
<keyword evidence="10" id="KW-0175">Coiled coil</keyword>
<organism evidence="11 12">
    <name type="scientific">Owenia fusiformis</name>
    <name type="common">Polychaete worm</name>
    <dbReference type="NCBI Taxonomy" id="6347"/>
    <lineage>
        <taxon>Eukaryota</taxon>
        <taxon>Metazoa</taxon>
        <taxon>Spiralia</taxon>
        <taxon>Lophotrochozoa</taxon>
        <taxon>Annelida</taxon>
        <taxon>Polychaeta</taxon>
        <taxon>Sedentaria</taxon>
        <taxon>Canalipalpata</taxon>
        <taxon>Sabellida</taxon>
        <taxon>Oweniida</taxon>
        <taxon>Oweniidae</taxon>
        <taxon>Owenia</taxon>
    </lineage>
</organism>
<gene>
    <name evidence="11" type="ORF">OFUS_LOCUS979</name>
</gene>
<evidence type="ECO:0000256" key="6">
    <source>
        <dbReference type="ARBA" id="ARBA00022833"/>
    </source>
</evidence>
<dbReference type="EMBL" id="CAIIXF020000001">
    <property type="protein sequence ID" value="CAH1773374.1"/>
    <property type="molecule type" value="Genomic_DNA"/>
</dbReference>
<comment type="caution">
    <text evidence="11">The sequence shown here is derived from an EMBL/GenBank/DDBJ whole genome shotgun (WGS) entry which is preliminary data.</text>
</comment>
<evidence type="ECO:0000313" key="11">
    <source>
        <dbReference type="EMBL" id="CAH1773374.1"/>
    </source>
</evidence>
<protein>
    <recommendedName>
        <fullName evidence="13">Myelin transcription factor 1</fullName>
    </recommendedName>
</protein>
<dbReference type="PANTHER" id="PTHR10816">
    <property type="entry name" value="MYELIN TRANSCRIPTION FACTOR 1-RELATED"/>
    <property type="match status" value="1"/>
</dbReference>
<keyword evidence="12" id="KW-1185">Reference proteome</keyword>
<accession>A0A8S4MXR3</accession>
<dbReference type="OrthoDB" id="10069059at2759"/>
<dbReference type="GO" id="GO:0007399">
    <property type="term" value="P:nervous system development"/>
    <property type="evidence" value="ECO:0007669"/>
    <property type="project" value="UniProtKB-KW"/>
</dbReference>
<reference evidence="11" key="1">
    <citation type="submission" date="2022-03" db="EMBL/GenBank/DDBJ databases">
        <authorList>
            <person name="Martin C."/>
        </authorList>
    </citation>
    <scope>NUCLEOTIDE SEQUENCE</scope>
</reference>
<keyword evidence="3" id="KW-0479">Metal-binding</keyword>
<comment type="similarity">
    <text evidence="2">Belongs to the MYT1 family.</text>
</comment>
<evidence type="ECO:0000256" key="5">
    <source>
        <dbReference type="ARBA" id="ARBA00022771"/>
    </source>
</evidence>
<evidence type="ECO:0000256" key="1">
    <source>
        <dbReference type="ARBA" id="ARBA00004123"/>
    </source>
</evidence>
<evidence type="ECO:0000256" key="8">
    <source>
        <dbReference type="ARBA" id="ARBA00023163"/>
    </source>
</evidence>
<keyword evidence="5" id="KW-0863">Zinc-finger</keyword>
<evidence type="ECO:0000256" key="7">
    <source>
        <dbReference type="ARBA" id="ARBA00023015"/>
    </source>
</evidence>
<keyword evidence="7" id="KW-0805">Transcription regulation</keyword>
<dbReference type="GO" id="GO:0000978">
    <property type="term" value="F:RNA polymerase II cis-regulatory region sequence-specific DNA binding"/>
    <property type="evidence" value="ECO:0007669"/>
    <property type="project" value="TreeGrafter"/>
</dbReference>
<evidence type="ECO:0000256" key="3">
    <source>
        <dbReference type="ARBA" id="ARBA00022723"/>
    </source>
</evidence>
<evidence type="ECO:0008006" key="13">
    <source>
        <dbReference type="Google" id="ProtNLM"/>
    </source>
</evidence>
<dbReference type="PROSITE" id="PS51802">
    <property type="entry name" value="ZF_CCHHC"/>
    <property type="match status" value="3"/>
</dbReference>
<evidence type="ECO:0000256" key="9">
    <source>
        <dbReference type="ARBA" id="ARBA00023242"/>
    </source>
</evidence>
<keyword evidence="4" id="KW-0677">Repeat</keyword>
<dbReference type="InterPro" id="IPR002515">
    <property type="entry name" value="Znf_C2H2C"/>
</dbReference>
<feature type="coiled-coil region" evidence="10">
    <location>
        <begin position="180"/>
        <end position="214"/>
    </location>
</feature>